<dbReference type="CDD" id="cd00038">
    <property type="entry name" value="CAP_ED"/>
    <property type="match status" value="1"/>
</dbReference>
<dbReference type="InterPro" id="IPR001878">
    <property type="entry name" value="Znf_CCHC"/>
</dbReference>
<dbReference type="Gene3D" id="1.10.287.70">
    <property type="match status" value="1"/>
</dbReference>
<feature type="transmembrane region" description="Helical" evidence="3">
    <location>
        <begin position="538"/>
        <end position="556"/>
    </location>
</feature>
<keyword evidence="1" id="KW-0479">Metal-binding</keyword>
<dbReference type="InterPro" id="IPR014710">
    <property type="entry name" value="RmlC-like_jellyroll"/>
</dbReference>
<name>A0A078ATG8_STYLE</name>
<dbReference type="GO" id="GO:0008270">
    <property type="term" value="F:zinc ion binding"/>
    <property type="evidence" value="ECO:0007669"/>
    <property type="project" value="UniProtKB-KW"/>
</dbReference>
<dbReference type="Gene3D" id="1.10.287.630">
    <property type="entry name" value="Helix hairpin bin"/>
    <property type="match status" value="1"/>
</dbReference>
<evidence type="ECO:0000259" key="4">
    <source>
        <dbReference type="PROSITE" id="PS50042"/>
    </source>
</evidence>
<dbReference type="GO" id="GO:0042391">
    <property type="term" value="P:regulation of membrane potential"/>
    <property type="evidence" value="ECO:0007669"/>
    <property type="project" value="TreeGrafter"/>
</dbReference>
<protein>
    <recommendedName>
        <fullName evidence="8">Cation channel family protein</fullName>
    </recommendedName>
</protein>
<keyword evidence="1" id="KW-0862">Zinc</keyword>
<keyword evidence="1" id="KW-0863">Zinc-finger</keyword>
<evidence type="ECO:0000313" key="7">
    <source>
        <dbReference type="Proteomes" id="UP000039865"/>
    </source>
</evidence>
<dbReference type="SMART" id="SM00343">
    <property type="entry name" value="ZnF_C2HC"/>
    <property type="match status" value="1"/>
</dbReference>
<gene>
    <name evidence="6" type="primary">Contig2166.g2330</name>
    <name evidence="6" type="ORF">STYLEM_14375</name>
</gene>
<dbReference type="PANTHER" id="PTHR10217">
    <property type="entry name" value="VOLTAGE AND LIGAND GATED POTASSIUM CHANNEL"/>
    <property type="match status" value="1"/>
</dbReference>
<dbReference type="OMA" id="NNENHEL"/>
<proteinExistence type="predicted"/>
<dbReference type="GO" id="GO:0005886">
    <property type="term" value="C:plasma membrane"/>
    <property type="evidence" value="ECO:0007669"/>
    <property type="project" value="TreeGrafter"/>
</dbReference>
<reference evidence="6 7" key="1">
    <citation type="submission" date="2014-06" db="EMBL/GenBank/DDBJ databases">
        <authorList>
            <person name="Swart Estienne"/>
        </authorList>
    </citation>
    <scope>NUCLEOTIDE SEQUENCE [LARGE SCALE GENOMIC DNA]</scope>
    <source>
        <strain evidence="6 7">130c</strain>
    </source>
</reference>
<dbReference type="Gene3D" id="2.60.120.10">
    <property type="entry name" value="Jelly Rolls"/>
    <property type="match status" value="1"/>
</dbReference>
<feature type="compositionally biased region" description="Basic and acidic residues" evidence="2">
    <location>
        <begin position="914"/>
        <end position="930"/>
    </location>
</feature>
<sequence>MNINSFKSKLMPIKTDSSVRKNLIRDHDIDTGNSYIGTEKSALRGQNTINKLENLPTFQQEVFQKNNYSITPINQSIGGETVNKKSPENFDPIQSQYTMFNFNHNYKQRNFINNIQSIAISSLKSDDFNRKQQINQTNGGGSGFNSSTQRVQENALFNIGANQELNKSLNQTYVQKFSMQIDRPTQIYAQTPLLQPRKYQNQRQISIQPQTPGYNKIKSSLSPSKLTGRKNNASLVSNSIQFPSKVSKTQINSSYIKKFAQTLSQNNHGASRRSITAYGGHQIGTHQSDSISENEVKMQNLKQIETQKKNMKYLAEDLKKHEKKQKSKSKNNKLKNKKATFDEKRNSVYSQGSEGVFQAGLKRIKAFHRGVSMFAQSQKTSQTTNEGDSDDDEEDPIKRIEKHFKRSPCTIYPDSKFRFVWDLISCFLIIHCSLMLPVEFSFMDYQPEYQVIFEPFNEVWFMTDVFLNFNTGFFHKGIVIMQRRELIINYLKNWFIFDFFCSFPYSQIITKLRDIQSPYVQDQISSDMTNAMFKFMKLMIITFFAAHWMACLFYTISISDKESLTWITYAGLQNAPISECYVNSLYWTITTMATVGYGDIKPQTTQERLIVIFIMLVACAIYAYIINDIGHIVSRYNILAVQYKQDYSNLIDFREKMMYVNQFLSSKSIPKDLIARINKYLQYNWELKKQIKIEEKELMDLLNSDLRDRITIYLNGQILHKIRALDSFKIDFKSSLTFAMKRKSFSTDENLVVEEDVGDEIFYLTQGKKDDYFGEIGFFSGCPRTNTVKSRDFTEVLTIKRDKFLEIAEDYPEAIDAYHQIYSNVIPSQKEYKPLKIKCYICDQRNHIATDCRKFRGRRSSKLRRQTINLGKKSSLFIPNQDFSSKYCDDEQQNRLLNEGQTMNEAKTFDKTGFFDDDQSNHQEKEEEIMKVSSGSEEQKEENENDIFLPLRKQNTDFMRFMRDNPICMLEDIKEDIPYEDEYDEEFKHSRTPRMKQSKSRISPTNLSMLPRQRSSADKIISTRHGRQSHLHRPSFNKLIPVDIRNARRKSHMPHPFKIEKNSENLLPIHQDSAKTEDAKDPKYSPMNQLVKGLKYHQNSENLKELAKVINNKNSERIEPMNSLKPVLNDEIIYSNKTIDDDEDEEEIKFNGAKRTFNPQQLDLDWKPKIQPFKGNLKNILQKKLKIKSGKFFAEDSLEDLVNNIYEDCDSFETNQPIRSSRKETGPNVGINKNNPVSFHSLISSRNTDDLSAVLKSNENRGNLLLKQQQQQSFKKYVEKQKMKKRWSLKHKQNNTPNHSTKNKFDTRQDMSSQYSMTQPGPNFEKMFNQESNYISNINQNVVFNLQKAGTYTIHYHQENVSNSQNLNQFFRIKNMNWAQNFSNTQPIVVIAQNQNQQQTNTQQQNQQQEFPQSKKNSSNNINKKESL</sequence>
<dbReference type="Pfam" id="PF07885">
    <property type="entry name" value="Ion_trans_2"/>
    <property type="match status" value="1"/>
</dbReference>
<keyword evidence="3" id="KW-0472">Membrane</keyword>
<feature type="region of interest" description="Disordered" evidence="2">
    <location>
        <begin position="1286"/>
        <end position="1316"/>
    </location>
</feature>
<dbReference type="InterPro" id="IPR000595">
    <property type="entry name" value="cNMP-bd_dom"/>
</dbReference>
<feature type="region of interest" description="Disordered" evidence="2">
    <location>
        <begin position="319"/>
        <end position="342"/>
    </location>
</feature>
<evidence type="ECO:0000313" key="6">
    <source>
        <dbReference type="EMBL" id="CDW85301.1"/>
    </source>
</evidence>
<feature type="domain" description="Cyclic nucleotide-binding" evidence="4">
    <location>
        <begin position="769"/>
        <end position="807"/>
    </location>
</feature>
<keyword evidence="7" id="KW-1185">Reference proteome</keyword>
<keyword evidence="3" id="KW-1133">Transmembrane helix</keyword>
<evidence type="ECO:0000256" key="2">
    <source>
        <dbReference type="SAM" id="MobiDB-lite"/>
    </source>
</evidence>
<dbReference type="GO" id="GO:0003676">
    <property type="term" value="F:nucleic acid binding"/>
    <property type="evidence" value="ECO:0007669"/>
    <property type="project" value="InterPro"/>
</dbReference>
<dbReference type="PROSITE" id="PS50158">
    <property type="entry name" value="ZF_CCHC"/>
    <property type="match status" value="1"/>
</dbReference>
<feature type="domain" description="Cyclic nucleotide-binding" evidence="4">
    <location>
        <begin position="724"/>
        <end position="768"/>
    </location>
</feature>
<feature type="compositionally biased region" description="Low complexity" evidence="2">
    <location>
        <begin position="1396"/>
        <end position="1422"/>
    </location>
</feature>
<dbReference type="PANTHER" id="PTHR10217:SF435">
    <property type="entry name" value="POTASSIUM VOLTAGE-GATED CHANNEL PROTEIN EAG"/>
    <property type="match status" value="1"/>
</dbReference>
<dbReference type="GO" id="GO:0005249">
    <property type="term" value="F:voltage-gated potassium channel activity"/>
    <property type="evidence" value="ECO:0007669"/>
    <property type="project" value="TreeGrafter"/>
</dbReference>
<feature type="region of interest" description="Disordered" evidence="2">
    <location>
        <begin position="1396"/>
        <end position="1428"/>
    </location>
</feature>
<dbReference type="InParanoid" id="A0A078ATG8"/>
<accession>A0A078ATG8</accession>
<dbReference type="PROSITE" id="PS50042">
    <property type="entry name" value="CNMP_BINDING_3"/>
    <property type="match status" value="2"/>
</dbReference>
<feature type="compositionally biased region" description="Basic residues" evidence="2">
    <location>
        <begin position="321"/>
        <end position="338"/>
    </location>
</feature>
<feature type="transmembrane region" description="Helical" evidence="3">
    <location>
        <begin position="609"/>
        <end position="626"/>
    </location>
</feature>
<evidence type="ECO:0000259" key="5">
    <source>
        <dbReference type="PROSITE" id="PS50158"/>
    </source>
</evidence>
<keyword evidence="3" id="KW-0812">Transmembrane</keyword>
<dbReference type="InterPro" id="IPR050818">
    <property type="entry name" value="KCNH_animal-type"/>
</dbReference>
<evidence type="ECO:0008006" key="8">
    <source>
        <dbReference type="Google" id="ProtNLM"/>
    </source>
</evidence>
<dbReference type="InterPro" id="IPR018490">
    <property type="entry name" value="cNMP-bd_dom_sf"/>
</dbReference>
<dbReference type="SUPFAM" id="SSF51206">
    <property type="entry name" value="cAMP-binding domain-like"/>
    <property type="match status" value="1"/>
</dbReference>
<dbReference type="OrthoDB" id="417811at2759"/>
<feature type="region of interest" description="Disordered" evidence="2">
    <location>
        <begin position="914"/>
        <end position="944"/>
    </location>
</feature>
<organism evidence="6 7">
    <name type="scientific">Stylonychia lemnae</name>
    <name type="common">Ciliate</name>
    <dbReference type="NCBI Taxonomy" id="5949"/>
    <lineage>
        <taxon>Eukaryota</taxon>
        <taxon>Sar</taxon>
        <taxon>Alveolata</taxon>
        <taxon>Ciliophora</taxon>
        <taxon>Intramacronucleata</taxon>
        <taxon>Spirotrichea</taxon>
        <taxon>Stichotrichia</taxon>
        <taxon>Sporadotrichida</taxon>
        <taxon>Oxytrichidae</taxon>
        <taxon>Stylonychinae</taxon>
        <taxon>Stylonychia</taxon>
    </lineage>
</organism>
<dbReference type="EMBL" id="CCKQ01013613">
    <property type="protein sequence ID" value="CDW85301.1"/>
    <property type="molecule type" value="Genomic_DNA"/>
</dbReference>
<dbReference type="SUPFAM" id="SSF81324">
    <property type="entry name" value="Voltage-gated potassium channels"/>
    <property type="match status" value="1"/>
</dbReference>
<evidence type="ECO:0000256" key="3">
    <source>
        <dbReference type="SAM" id="Phobius"/>
    </source>
</evidence>
<dbReference type="Proteomes" id="UP000039865">
    <property type="component" value="Unassembled WGS sequence"/>
</dbReference>
<feature type="domain" description="CCHC-type" evidence="5">
    <location>
        <begin position="838"/>
        <end position="854"/>
    </location>
</feature>
<evidence type="ECO:0000256" key="1">
    <source>
        <dbReference type="PROSITE-ProRule" id="PRU00047"/>
    </source>
</evidence>
<dbReference type="InterPro" id="IPR013099">
    <property type="entry name" value="K_chnl_dom"/>
</dbReference>